<dbReference type="AlphaFoldDB" id="A0A1L9B0E3"/>
<dbReference type="PRINTS" id="PR00722">
    <property type="entry name" value="CHYMOTRYPSIN"/>
</dbReference>
<feature type="domain" description="Peptidase S1" evidence="3">
    <location>
        <begin position="43"/>
        <end position="284"/>
    </location>
</feature>
<dbReference type="SMART" id="SM00020">
    <property type="entry name" value="Tryp_SPc"/>
    <property type="match status" value="1"/>
</dbReference>
<gene>
    <name evidence="4" type="ORF">BON30_37330</name>
</gene>
<keyword evidence="1" id="KW-1015">Disulfide bond</keyword>
<protein>
    <submittedName>
        <fullName evidence="4">Peptidase S1</fullName>
    </submittedName>
</protein>
<dbReference type="InterPro" id="IPR033116">
    <property type="entry name" value="TRYPSIN_SER"/>
</dbReference>
<dbReference type="PANTHER" id="PTHR24252">
    <property type="entry name" value="ACROSIN-RELATED"/>
    <property type="match status" value="1"/>
</dbReference>
<keyword evidence="2" id="KW-0732">Signal</keyword>
<dbReference type="PROSITE" id="PS50240">
    <property type="entry name" value="TRYPSIN_DOM"/>
    <property type="match status" value="1"/>
</dbReference>
<dbReference type="PROSITE" id="PS00135">
    <property type="entry name" value="TRYPSIN_SER"/>
    <property type="match status" value="1"/>
</dbReference>
<dbReference type="FunFam" id="2.40.10.10:FF:000002">
    <property type="entry name" value="Transmembrane protease serine"/>
    <property type="match status" value="1"/>
</dbReference>
<dbReference type="FunFam" id="2.40.10.10:FF:000068">
    <property type="entry name" value="transmembrane protease serine 2"/>
    <property type="match status" value="1"/>
</dbReference>
<evidence type="ECO:0000259" key="3">
    <source>
        <dbReference type="PROSITE" id="PS50240"/>
    </source>
</evidence>
<dbReference type="EMBL" id="MPIN01000013">
    <property type="protein sequence ID" value="OJH35721.1"/>
    <property type="molecule type" value="Genomic_DNA"/>
</dbReference>
<dbReference type="Gene3D" id="2.40.10.10">
    <property type="entry name" value="Trypsin-like serine proteases"/>
    <property type="match status" value="1"/>
</dbReference>
<organism evidence="4 5">
    <name type="scientific">Cystobacter ferrugineus</name>
    <dbReference type="NCBI Taxonomy" id="83449"/>
    <lineage>
        <taxon>Bacteria</taxon>
        <taxon>Pseudomonadati</taxon>
        <taxon>Myxococcota</taxon>
        <taxon>Myxococcia</taxon>
        <taxon>Myxococcales</taxon>
        <taxon>Cystobacterineae</taxon>
        <taxon>Archangiaceae</taxon>
        <taxon>Cystobacter</taxon>
    </lineage>
</organism>
<dbReference type="RefSeq" id="WP_071903295.1">
    <property type="nucleotide sequence ID" value="NZ_MPIN01000013.1"/>
</dbReference>
<dbReference type="InterPro" id="IPR007280">
    <property type="entry name" value="Peptidase_C_arc/bac"/>
</dbReference>
<dbReference type="GO" id="GO:0004252">
    <property type="term" value="F:serine-type endopeptidase activity"/>
    <property type="evidence" value="ECO:0007669"/>
    <property type="project" value="InterPro"/>
</dbReference>
<dbReference type="GO" id="GO:0006508">
    <property type="term" value="P:proteolysis"/>
    <property type="evidence" value="ECO:0007669"/>
    <property type="project" value="InterPro"/>
</dbReference>
<keyword evidence="5" id="KW-1185">Reference proteome</keyword>
<evidence type="ECO:0000313" key="4">
    <source>
        <dbReference type="EMBL" id="OJH35721.1"/>
    </source>
</evidence>
<evidence type="ECO:0000256" key="2">
    <source>
        <dbReference type="SAM" id="SignalP"/>
    </source>
</evidence>
<dbReference type="Proteomes" id="UP000182229">
    <property type="component" value="Unassembled WGS sequence"/>
</dbReference>
<dbReference type="Pfam" id="PF00089">
    <property type="entry name" value="Trypsin"/>
    <property type="match status" value="1"/>
</dbReference>
<evidence type="ECO:0000313" key="5">
    <source>
        <dbReference type="Proteomes" id="UP000182229"/>
    </source>
</evidence>
<name>A0A1L9B0E3_9BACT</name>
<comment type="caution">
    <text evidence="4">The sequence shown here is derived from an EMBL/GenBank/DDBJ whole genome shotgun (WGS) entry which is preliminary data.</text>
</comment>
<reference evidence="5" key="1">
    <citation type="submission" date="2016-11" db="EMBL/GenBank/DDBJ databases">
        <authorList>
            <person name="Shukria A."/>
            <person name="Stevens D.C."/>
        </authorList>
    </citation>
    <scope>NUCLEOTIDE SEQUENCE [LARGE SCALE GENOMIC DNA]</scope>
    <source>
        <strain evidence="5">Cbfe23</strain>
    </source>
</reference>
<dbReference type="Gene3D" id="2.60.120.380">
    <property type="match status" value="1"/>
</dbReference>
<dbReference type="InterPro" id="IPR009003">
    <property type="entry name" value="Peptidase_S1_PA"/>
</dbReference>
<sequence>MSQHHVVRMMFLLGSASTALLVGCGPQETVAPQESLGSERQEIVGGSDTSISTHPWQISFQSTSGGAFCGGSILNERWILTAQHCVYEGGFAVTSPSTVRIAAGSSKLSTMDSEGQIRFVDDVISFPGFAGVKKGKDVALLHLSKPLTFNGKVAPIALATAEDEAAGLTAPGVISTVTGWGDLSYNGSSPDALQAVDVPLLSHEDADAAYPEVITADQLGAGLIGVGGIDSCHGDSGGPLIVSKGSGKVLAGVVSWGSGCAAPAYPGMYARVSHFQPWISSFLKRSPTIRLNTTNQSGGEGAWKHYRVSIPSGLEVFNVHISGGTGDADLYVQHGSQPTEGSFTCRPYANGNGETCSIPHPAAGTWFISVLGYSSFSGLRVHATSY</sequence>
<evidence type="ECO:0000256" key="1">
    <source>
        <dbReference type="ARBA" id="ARBA00023157"/>
    </source>
</evidence>
<dbReference type="InterPro" id="IPR001254">
    <property type="entry name" value="Trypsin_dom"/>
</dbReference>
<feature type="signal peptide" evidence="2">
    <location>
        <begin position="1"/>
        <end position="21"/>
    </location>
</feature>
<dbReference type="Pfam" id="PF04151">
    <property type="entry name" value="PPC"/>
    <property type="match status" value="1"/>
</dbReference>
<proteinExistence type="predicted"/>
<dbReference type="STRING" id="83449.BON30_37330"/>
<dbReference type="InterPro" id="IPR043504">
    <property type="entry name" value="Peptidase_S1_PA_chymotrypsin"/>
</dbReference>
<accession>A0A1L9B0E3</accession>
<dbReference type="OrthoDB" id="1496095at2"/>
<dbReference type="InterPro" id="IPR001314">
    <property type="entry name" value="Peptidase_S1A"/>
</dbReference>
<dbReference type="PANTHER" id="PTHR24252:SF7">
    <property type="entry name" value="HYALIN"/>
    <property type="match status" value="1"/>
</dbReference>
<reference evidence="4 5" key="2">
    <citation type="submission" date="2016-12" db="EMBL/GenBank/DDBJ databases">
        <title>Draft Genome Sequence of Cystobacter ferrugineus Strain Cbfe23.</title>
        <authorList>
            <person name="Akbar S."/>
            <person name="Dowd S.E."/>
            <person name="Stevens D.C."/>
        </authorList>
    </citation>
    <scope>NUCLEOTIDE SEQUENCE [LARGE SCALE GENOMIC DNA]</scope>
    <source>
        <strain evidence="4 5">Cbfe23</strain>
    </source>
</reference>
<feature type="chain" id="PRO_5012340686" evidence="2">
    <location>
        <begin position="22"/>
        <end position="386"/>
    </location>
</feature>
<dbReference type="SUPFAM" id="SSF50494">
    <property type="entry name" value="Trypsin-like serine proteases"/>
    <property type="match status" value="1"/>
</dbReference>
<dbReference type="CDD" id="cd00190">
    <property type="entry name" value="Tryp_SPc"/>
    <property type="match status" value="1"/>
</dbReference>